<proteinExistence type="predicted"/>
<protein>
    <submittedName>
        <fullName evidence="1">SFRICE_039503</fullName>
    </submittedName>
</protein>
<sequence length="86" mass="9841">MASSILGEVRGSVRLLLAKNHPVPTPALNRSPGNPVTAVHSRIGIVVFKLYFKIWKILTFYFVIQELRTMYYLIFRLLLSMLHIAV</sequence>
<dbReference type="AlphaFoldDB" id="A0A2H1X160"/>
<reference evidence="1" key="1">
    <citation type="submission" date="2016-07" db="EMBL/GenBank/DDBJ databases">
        <authorList>
            <person name="Bretaudeau A."/>
        </authorList>
    </citation>
    <scope>NUCLEOTIDE SEQUENCE</scope>
    <source>
        <strain evidence="1">Rice</strain>
        <tissue evidence="1">Whole body</tissue>
    </source>
</reference>
<accession>A0A2H1X160</accession>
<evidence type="ECO:0000313" key="1">
    <source>
        <dbReference type="EMBL" id="SOQ59100.1"/>
    </source>
</evidence>
<dbReference type="EMBL" id="ODYU01012666">
    <property type="protein sequence ID" value="SOQ59100.1"/>
    <property type="molecule type" value="Genomic_DNA"/>
</dbReference>
<name>A0A2H1X160_SPOFR</name>
<organism evidence="1">
    <name type="scientific">Spodoptera frugiperda</name>
    <name type="common">Fall armyworm</name>
    <dbReference type="NCBI Taxonomy" id="7108"/>
    <lineage>
        <taxon>Eukaryota</taxon>
        <taxon>Metazoa</taxon>
        <taxon>Ecdysozoa</taxon>
        <taxon>Arthropoda</taxon>
        <taxon>Hexapoda</taxon>
        <taxon>Insecta</taxon>
        <taxon>Pterygota</taxon>
        <taxon>Neoptera</taxon>
        <taxon>Endopterygota</taxon>
        <taxon>Lepidoptera</taxon>
        <taxon>Glossata</taxon>
        <taxon>Ditrysia</taxon>
        <taxon>Noctuoidea</taxon>
        <taxon>Noctuidae</taxon>
        <taxon>Amphipyrinae</taxon>
        <taxon>Spodoptera</taxon>
    </lineage>
</organism>
<gene>
    <name evidence="1" type="ORF">SFRICE_039503</name>
</gene>